<evidence type="ECO:0000256" key="7">
    <source>
        <dbReference type="ARBA" id="ARBA00022800"/>
    </source>
</evidence>
<feature type="binding site" evidence="12">
    <location>
        <position position="137"/>
    </location>
    <ligand>
        <name>ATP</name>
        <dbReference type="ChEBI" id="CHEBI:30616"/>
    </ligand>
</feature>
<evidence type="ECO:0000256" key="1">
    <source>
        <dbReference type="ARBA" id="ARBA00022596"/>
    </source>
</evidence>
<dbReference type="SUPFAM" id="SSF81891">
    <property type="entry name" value="Poly A polymerase C-terminal region-like"/>
    <property type="match status" value="1"/>
</dbReference>
<feature type="binding site" evidence="12">
    <location>
        <position position="8"/>
    </location>
    <ligand>
        <name>ATP</name>
        <dbReference type="ChEBI" id="CHEBI:30616"/>
    </ligand>
</feature>
<dbReference type="Pfam" id="PF01743">
    <property type="entry name" value="PolyA_pol"/>
    <property type="match status" value="1"/>
</dbReference>
<comment type="caution">
    <text evidence="14">The sequence shown here is derived from an EMBL/GenBank/DDBJ whole genome shotgun (WGS) entry which is preliminary data.</text>
</comment>
<dbReference type="Pfam" id="PF01966">
    <property type="entry name" value="HD"/>
    <property type="match status" value="1"/>
</dbReference>
<evidence type="ECO:0000259" key="13">
    <source>
        <dbReference type="PROSITE" id="PS51831"/>
    </source>
</evidence>
<dbReference type="EC" id="3.1.4.-" evidence="12"/>
<comment type="catalytic activity">
    <reaction evidence="12">
        <text>a tRNA with a 3' CCA end + 2 CTP + ATP = a tRNA with a 3' CCACCA end + 3 diphosphate</text>
        <dbReference type="Rhea" id="RHEA:76235"/>
        <dbReference type="Rhea" id="RHEA-COMP:10468"/>
        <dbReference type="Rhea" id="RHEA-COMP:18655"/>
        <dbReference type="ChEBI" id="CHEBI:30616"/>
        <dbReference type="ChEBI" id="CHEBI:33019"/>
        <dbReference type="ChEBI" id="CHEBI:37563"/>
        <dbReference type="ChEBI" id="CHEBI:83071"/>
        <dbReference type="ChEBI" id="CHEBI:195187"/>
    </reaction>
</comment>
<feature type="binding site" evidence="12">
    <location>
        <position position="21"/>
    </location>
    <ligand>
        <name>Mg(2+)</name>
        <dbReference type="ChEBI" id="CHEBI:18420"/>
    </ligand>
</feature>
<evidence type="ECO:0000256" key="3">
    <source>
        <dbReference type="ARBA" id="ARBA00022694"/>
    </source>
</evidence>
<dbReference type="InterPro" id="IPR002646">
    <property type="entry name" value="PolA_pol_head_dom"/>
</dbReference>
<feature type="binding site" evidence="12">
    <location>
        <position position="140"/>
    </location>
    <ligand>
        <name>ATP</name>
        <dbReference type="ChEBI" id="CHEBI:30616"/>
    </ligand>
</feature>
<keyword evidence="6 12" id="KW-0547">Nucleotide-binding</keyword>
<proteinExistence type="inferred from homology"/>
<keyword evidence="2 12" id="KW-0808">Transferase</keyword>
<gene>
    <name evidence="12" type="primary">cca</name>
    <name evidence="14" type="ORF">L2764_01300</name>
</gene>
<feature type="binding site" evidence="12">
    <location>
        <position position="137"/>
    </location>
    <ligand>
        <name>CTP</name>
        <dbReference type="ChEBI" id="CHEBI:37563"/>
    </ligand>
</feature>
<dbReference type="NCBIfam" id="NF008137">
    <property type="entry name" value="PRK10885.1"/>
    <property type="match status" value="1"/>
</dbReference>
<dbReference type="Gene3D" id="1.10.3090.10">
    <property type="entry name" value="cca-adding enzyme, domain 2"/>
    <property type="match status" value="1"/>
</dbReference>
<feature type="binding site" evidence="12">
    <location>
        <position position="8"/>
    </location>
    <ligand>
        <name>CTP</name>
        <dbReference type="ChEBI" id="CHEBI:37563"/>
    </ligand>
</feature>
<dbReference type="PROSITE" id="PS51831">
    <property type="entry name" value="HD"/>
    <property type="match status" value="1"/>
</dbReference>
<keyword evidence="5 12" id="KW-0479">Metal-binding</keyword>
<evidence type="ECO:0000256" key="10">
    <source>
        <dbReference type="ARBA" id="ARBA00022842"/>
    </source>
</evidence>
<comment type="cofactor">
    <cofactor evidence="12">
        <name>Mg(2+)</name>
        <dbReference type="ChEBI" id="CHEBI:18420"/>
    </cofactor>
    <text evidence="12">Magnesium is required for nucleotidyltransferase activity.</text>
</comment>
<dbReference type="InterPro" id="IPR043519">
    <property type="entry name" value="NT_sf"/>
</dbReference>
<dbReference type="CDD" id="cd00077">
    <property type="entry name" value="HDc"/>
    <property type="match status" value="1"/>
</dbReference>
<keyword evidence="8 12" id="KW-0378">Hydrolase</keyword>
<dbReference type="SUPFAM" id="SSF81301">
    <property type="entry name" value="Nucleotidyltransferase"/>
    <property type="match status" value="1"/>
</dbReference>
<evidence type="ECO:0000256" key="8">
    <source>
        <dbReference type="ARBA" id="ARBA00022801"/>
    </source>
</evidence>
<keyword evidence="1 12" id="KW-0533">Nickel</keyword>
<dbReference type="InterPro" id="IPR050124">
    <property type="entry name" value="tRNA_CCA-adding_enzyme"/>
</dbReference>
<sequence length="412" mass="46244">MKIYLVGGAVRDTLLKLPIKDRDYLVVGSTPKEMLSKGYKQVGKDFPVFLHPNTQQEYALARTEKKIASGYGGFHCYAAADVTLEQDLQRRDLTINAIAQDDSGALFDPFGGLDDIKQGVLRHVSPAFVEDPLRVLRVARFAARYHQQGFSIANETLALMTQLSLSGELAALTPERVYQELDHALSTNAPQIFFTVLRQCQALEILFPEIDALFGVPQPEKWHPEIDSGIHTMMVLKQASLLSNDNAVRFAALVHDLGKALSPKEHLPKHHGHGQKGLTLIKQMCARLRIPNRYLDLALLTSDQHQNIHNISQLRAETLIKIFNKADFWRKPERLNQLALVCEADARGRTGFEHIDYPQANYLHKCYKAAASVSVKPIIDAGFKGAAIKQQLNIERSKIVKEAIQFINKKNR</sequence>
<dbReference type="InterPro" id="IPR006674">
    <property type="entry name" value="HD_domain"/>
</dbReference>
<keyword evidence="7 12" id="KW-0692">RNA repair</keyword>
<comment type="catalytic activity">
    <reaction evidence="12">
        <text>a tRNA precursor + 2 CTP + ATP = a tRNA with a 3' CCA end + 3 diphosphate</text>
        <dbReference type="Rhea" id="RHEA:14433"/>
        <dbReference type="Rhea" id="RHEA-COMP:10465"/>
        <dbReference type="Rhea" id="RHEA-COMP:10468"/>
        <dbReference type="ChEBI" id="CHEBI:30616"/>
        <dbReference type="ChEBI" id="CHEBI:33019"/>
        <dbReference type="ChEBI" id="CHEBI:37563"/>
        <dbReference type="ChEBI" id="CHEBI:74896"/>
        <dbReference type="ChEBI" id="CHEBI:83071"/>
        <dbReference type="EC" id="2.7.7.72"/>
    </reaction>
</comment>
<dbReference type="Proteomes" id="UP001203423">
    <property type="component" value="Unassembled WGS sequence"/>
</dbReference>
<protein>
    <recommendedName>
        <fullName evidence="12">Multifunctional CCA protein</fullName>
    </recommendedName>
    <domain>
        <recommendedName>
            <fullName evidence="12">CCA-adding enzyme</fullName>
            <ecNumber evidence="12">2.7.7.72</ecNumber>
        </recommendedName>
        <alternativeName>
            <fullName evidence="12">CCA tRNA nucleotidyltransferase</fullName>
        </alternativeName>
        <alternativeName>
            <fullName evidence="12">tRNA CCA-pyrophosphorylase</fullName>
        </alternativeName>
        <alternativeName>
            <fullName evidence="12">tRNA adenylyl-/cytidylyl-transferase</fullName>
        </alternativeName>
        <alternativeName>
            <fullName evidence="12">tRNA nucleotidyltransferase</fullName>
        </alternativeName>
        <alternativeName>
            <fullName evidence="12">tRNA-NT</fullName>
        </alternativeName>
    </domain>
    <domain>
        <recommendedName>
            <fullName evidence="12">2'-nucleotidase</fullName>
            <ecNumber evidence="12">3.1.3.-</ecNumber>
        </recommendedName>
    </domain>
    <domain>
        <recommendedName>
            <fullName evidence="12">2',3'-cyclic phosphodiesterase</fullName>
            <ecNumber evidence="12">3.1.4.-</ecNumber>
        </recommendedName>
    </domain>
    <domain>
        <recommendedName>
            <fullName evidence="12">Phosphatase</fullName>
        </recommendedName>
    </domain>
</protein>
<dbReference type="InterPro" id="IPR012006">
    <property type="entry name" value="CCA_bact"/>
</dbReference>
<comment type="cofactor">
    <cofactor evidence="12">
        <name>Ni(2+)</name>
        <dbReference type="ChEBI" id="CHEBI:49786"/>
    </cofactor>
    <text evidence="12">Nickel for phosphatase activity.</text>
</comment>
<evidence type="ECO:0000256" key="9">
    <source>
        <dbReference type="ARBA" id="ARBA00022840"/>
    </source>
</evidence>
<comment type="domain">
    <text evidence="12">Comprises two domains: an N-terminal domain containing the nucleotidyltransferase activity and a C-terminal HD domain associated with both phosphodiesterase and phosphatase activities.</text>
</comment>
<evidence type="ECO:0000256" key="12">
    <source>
        <dbReference type="HAMAP-Rule" id="MF_01261"/>
    </source>
</evidence>
<keyword evidence="4 12" id="KW-0548">Nucleotidyltransferase</keyword>
<feature type="binding site" evidence="12">
    <location>
        <position position="11"/>
    </location>
    <ligand>
        <name>ATP</name>
        <dbReference type="ChEBI" id="CHEBI:30616"/>
    </ligand>
</feature>
<keyword evidence="9 12" id="KW-0067">ATP-binding</keyword>
<dbReference type="HAMAP" id="MF_01261">
    <property type="entry name" value="CCA_bact_type1"/>
    <property type="match status" value="1"/>
</dbReference>
<dbReference type="Gene3D" id="3.30.460.10">
    <property type="entry name" value="Beta Polymerase, domain 2"/>
    <property type="match status" value="1"/>
</dbReference>
<dbReference type="PIRSF" id="PIRSF000813">
    <property type="entry name" value="CCA_bact"/>
    <property type="match status" value="1"/>
</dbReference>
<keyword evidence="12" id="KW-0511">Multifunctional enzyme</keyword>
<evidence type="ECO:0000256" key="4">
    <source>
        <dbReference type="ARBA" id="ARBA00022695"/>
    </source>
</evidence>
<dbReference type="InterPro" id="IPR003607">
    <property type="entry name" value="HD/PDEase_dom"/>
</dbReference>
<dbReference type="PANTHER" id="PTHR47545">
    <property type="entry name" value="MULTIFUNCTIONAL CCA PROTEIN"/>
    <property type="match status" value="1"/>
</dbReference>
<keyword evidence="11 12" id="KW-0694">RNA-binding</keyword>
<dbReference type="HAMAP" id="MF_01262">
    <property type="entry name" value="CCA_bact_type2"/>
    <property type="match status" value="1"/>
</dbReference>
<keyword evidence="3 12" id="KW-0819">tRNA processing</keyword>
<dbReference type="EC" id="3.1.3.-" evidence="12"/>
<comment type="subunit">
    <text evidence="12">Monomer. Can also form homodimers and oligomers.</text>
</comment>
<keyword evidence="10 12" id="KW-0460">Magnesium</keyword>
<accession>A0ABT0L644</accession>
<feature type="binding site" evidence="12">
    <location>
        <position position="140"/>
    </location>
    <ligand>
        <name>CTP</name>
        <dbReference type="ChEBI" id="CHEBI:37563"/>
    </ligand>
</feature>
<feature type="domain" description="HD" evidence="13">
    <location>
        <begin position="228"/>
        <end position="329"/>
    </location>
</feature>
<dbReference type="EC" id="2.7.7.72" evidence="12"/>
<comment type="function">
    <text evidence="12">Catalyzes the addition and repair of the essential 3'-terminal CCA sequence in tRNAs without using a nucleic acid template. Adds these three nucleotides in the order of C, C, and A to the tRNA nucleotide-73, using CTP and ATP as substrates and producing inorganic pyrophosphate. tRNA 3'-terminal CCA addition is required both for tRNA processing and repair. Also involved in tRNA surveillance by mediating tandem CCA addition to generate a CCACCA at the 3' terminus of unstable tRNAs. While stable tRNAs receive only 3'-terminal CCA, unstable tRNAs are marked with CCACCA and rapidly degraded.</text>
</comment>
<evidence type="ECO:0000256" key="5">
    <source>
        <dbReference type="ARBA" id="ARBA00022723"/>
    </source>
</evidence>
<comment type="similarity">
    <text evidence="12">Belongs to the tRNA nucleotidyltransferase/poly(A) polymerase family. Bacterial CCA-adding enzyme type 1 subfamily.</text>
</comment>
<dbReference type="GO" id="GO:0004810">
    <property type="term" value="F:CCA tRNA nucleotidyltransferase activity"/>
    <property type="evidence" value="ECO:0007669"/>
    <property type="project" value="UniProtKB-EC"/>
</dbReference>
<dbReference type="GO" id="GO:0016787">
    <property type="term" value="F:hydrolase activity"/>
    <property type="evidence" value="ECO:0007669"/>
    <property type="project" value="UniProtKB-KW"/>
</dbReference>
<dbReference type="InterPro" id="IPR032828">
    <property type="entry name" value="PolyA_RNA-bd"/>
</dbReference>
<evidence type="ECO:0000256" key="6">
    <source>
        <dbReference type="ARBA" id="ARBA00022741"/>
    </source>
</evidence>
<comment type="miscellaneous">
    <text evidence="12">A single active site specifically recognizes both ATP and CTP and is responsible for their addition.</text>
</comment>
<feature type="binding site" evidence="12">
    <location>
        <position position="23"/>
    </location>
    <ligand>
        <name>Mg(2+)</name>
        <dbReference type="ChEBI" id="CHEBI:18420"/>
    </ligand>
</feature>
<dbReference type="PANTHER" id="PTHR47545:SF1">
    <property type="entry name" value="MULTIFUNCTIONAL CCA PROTEIN"/>
    <property type="match status" value="1"/>
</dbReference>
<reference evidence="14 15" key="1">
    <citation type="submission" date="2022-01" db="EMBL/GenBank/DDBJ databases">
        <title>Whole genome-based taxonomy of the Shewanellaceae.</title>
        <authorList>
            <person name="Martin-Rodriguez A.J."/>
        </authorList>
    </citation>
    <scope>NUCLEOTIDE SEQUENCE [LARGE SCALE GENOMIC DNA]</scope>
    <source>
        <strain evidence="14 15">DSM 17177</strain>
    </source>
</reference>
<evidence type="ECO:0000313" key="15">
    <source>
        <dbReference type="Proteomes" id="UP001203423"/>
    </source>
</evidence>
<keyword evidence="15" id="KW-1185">Reference proteome</keyword>
<dbReference type="Pfam" id="PF12627">
    <property type="entry name" value="PolyA_pol_RNAbd"/>
    <property type="match status" value="1"/>
</dbReference>
<feature type="binding site" evidence="12">
    <location>
        <position position="91"/>
    </location>
    <ligand>
        <name>CTP</name>
        <dbReference type="ChEBI" id="CHEBI:37563"/>
    </ligand>
</feature>
<organism evidence="14 15">
    <name type="scientific">Shewanella surugensis</name>
    <dbReference type="NCBI Taxonomy" id="212020"/>
    <lineage>
        <taxon>Bacteria</taxon>
        <taxon>Pseudomonadati</taxon>
        <taxon>Pseudomonadota</taxon>
        <taxon>Gammaproteobacteria</taxon>
        <taxon>Alteromonadales</taxon>
        <taxon>Shewanellaceae</taxon>
        <taxon>Shewanella</taxon>
    </lineage>
</organism>
<feature type="binding site" evidence="12">
    <location>
        <position position="11"/>
    </location>
    <ligand>
        <name>CTP</name>
        <dbReference type="ChEBI" id="CHEBI:37563"/>
    </ligand>
</feature>
<dbReference type="RefSeq" id="WP_248938433.1">
    <property type="nucleotide sequence ID" value="NZ_JAKIKS010000002.1"/>
</dbReference>
<feature type="binding site" evidence="12">
    <location>
        <position position="91"/>
    </location>
    <ligand>
        <name>ATP</name>
        <dbReference type="ChEBI" id="CHEBI:30616"/>
    </ligand>
</feature>
<evidence type="ECO:0000256" key="2">
    <source>
        <dbReference type="ARBA" id="ARBA00022679"/>
    </source>
</evidence>
<evidence type="ECO:0000313" key="14">
    <source>
        <dbReference type="EMBL" id="MCL1123149.1"/>
    </source>
</evidence>
<evidence type="ECO:0000256" key="11">
    <source>
        <dbReference type="ARBA" id="ARBA00022884"/>
    </source>
</evidence>
<name>A0ABT0L644_9GAMM</name>
<dbReference type="SMART" id="SM00471">
    <property type="entry name" value="HDc"/>
    <property type="match status" value="1"/>
</dbReference>
<dbReference type="EMBL" id="JAKIKS010000002">
    <property type="protein sequence ID" value="MCL1123149.1"/>
    <property type="molecule type" value="Genomic_DNA"/>
</dbReference>
<dbReference type="CDD" id="cd05398">
    <property type="entry name" value="NT_ClassII-CCAase"/>
    <property type="match status" value="1"/>
</dbReference>